<dbReference type="GO" id="GO:0005886">
    <property type="term" value="C:plasma membrane"/>
    <property type="evidence" value="ECO:0007669"/>
    <property type="project" value="UniProtKB-SubCell"/>
</dbReference>
<dbReference type="Pfam" id="PF07690">
    <property type="entry name" value="MFS_1"/>
    <property type="match status" value="2"/>
</dbReference>
<comment type="subcellular location">
    <subcellularLocation>
        <location evidence="1">Cell membrane</location>
        <topology evidence="1">Multi-pass membrane protein</topology>
    </subcellularLocation>
</comment>
<feature type="transmembrane region" description="Helical" evidence="6">
    <location>
        <begin position="302"/>
        <end position="323"/>
    </location>
</feature>
<feature type="transmembrane region" description="Helical" evidence="6">
    <location>
        <begin position="335"/>
        <end position="357"/>
    </location>
</feature>
<dbReference type="EMBL" id="JAGFPW010000023">
    <property type="protein sequence ID" value="MBO3796334.1"/>
    <property type="molecule type" value="Genomic_DNA"/>
</dbReference>
<name>A0A8I2B8Z3_BACIU</name>
<feature type="transmembrane region" description="Helical" evidence="6">
    <location>
        <begin position="276"/>
        <end position="296"/>
    </location>
</feature>
<feature type="transmembrane region" description="Helical" evidence="6">
    <location>
        <begin position="12"/>
        <end position="34"/>
    </location>
</feature>
<dbReference type="InterPro" id="IPR011701">
    <property type="entry name" value="MFS"/>
</dbReference>
<dbReference type="AlphaFoldDB" id="A0A8I2B8Z3"/>
<evidence type="ECO:0000256" key="1">
    <source>
        <dbReference type="ARBA" id="ARBA00004651"/>
    </source>
</evidence>
<organism evidence="8 9">
    <name type="scientific">Bacillus subtilis</name>
    <dbReference type="NCBI Taxonomy" id="1423"/>
    <lineage>
        <taxon>Bacteria</taxon>
        <taxon>Bacillati</taxon>
        <taxon>Bacillota</taxon>
        <taxon>Bacilli</taxon>
        <taxon>Bacillales</taxon>
        <taxon>Bacillaceae</taxon>
        <taxon>Bacillus</taxon>
    </lineage>
</organism>
<dbReference type="SUPFAM" id="SSF103473">
    <property type="entry name" value="MFS general substrate transporter"/>
    <property type="match status" value="1"/>
</dbReference>
<evidence type="ECO:0000256" key="4">
    <source>
        <dbReference type="ARBA" id="ARBA00022989"/>
    </source>
</evidence>
<evidence type="ECO:0000259" key="7">
    <source>
        <dbReference type="PROSITE" id="PS50850"/>
    </source>
</evidence>
<accession>A0A8I2B8Z3</accession>
<dbReference type="Proteomes" id="UP000665181">
    <property type="component" value="Unassembled WGS sequence"/>
</dbReference>
<gene>
    <name evidence="8" type="ORF">J5227_18960</name>
</gene>
<dbReference type="PANTHER" id="PTHR23530">
    <property type="entry name" value="TRANSPORT PROTEIN-RELATED"/>
    <property type="match status" value="1"/>
</dbReference>
<feature type="transmembrane region" description="Helical" evidence="6">
    <location>
        <begin position="216"/>
        <end position="234"/>
    </location>
</feature>
<dbReference type="InterPro" id="IPR053160">
    <property type="entry name" value="MFS_DHA3_Transporter"/>
</dbReference>
<keyword evidence="5 6" id="KW-0472">Membrane</keyword>
<feature type="transmembrane region" description="Helical" evidence="6">
    <location>
        <begin position="40"/>
        <end position="60"/>
    </location>
</feature>
<keyword evidence="2" id="KW-0813">Transport</keyword>
<feature type="transmembrane region" description="Helical" evidence="6">
    <location>
        <begin position="363"/>
        <end position="386"/>
    </location>
</feature>
<dbReference type="PROSITE" id="PS00216">
    <property type="entry name" value="SUGAR_TRANSPORT_1"/>
    <property type="match status" value="1"/>
</dbReference>
<protein>
    <submittedName>
        <fullName evidence="8">MFS transporter</fullName>
    </submittedName>
</protein>
<comment type="caution">
    <text evidence="8">The sequence shown here is derived from an EMBL/GenBank/DDBJ whole genome shotgun (WGS) entry which is preliminary data.</text>
</comment>
<evidence type="ECO:0000313" key="8">
    <source>
        <dbReference type="EMBL" id="MBO3796334.1"/>
    </source>
</evidence>
<dbReference type="InterPro" id="IPR036259">
    <property type="entry name" value="MFS_trans_sf"/>
</dbReference>
<dbReference type="InterPro" id="IPR005829">
    <property type="entry name" value="Sugar_transporter_CS"/>
</dbReference>
<keyword evidence="4 6" id="KW-1133">Transmembrane helix</keyword>
<dbReference type="RefSeq" id="WP_208556715.1">
    <property type="nucleotide sequence ID" value="NZ_JAGFPW010000023.1"/>
</dbReference>
<dbReference type="PROSITE" id="PS50850">
    <property type="entry name" value="MFS"/>
    <property type="match status" value="1"/>
</dbReference>
<evidence type="ECO:0000256" key="2">
    <source>
        <dbReference type="ARBA" id="ARBA00022448"/>
    </source>
</evidence>
<dbReference type="InterPro" id="IPR020846">
    <property type="entry name" value="MFS_dom"/>
</dbReference>
<feature type="transmembrane region" description="Helical" evidence="6">
    <location>
        <begin position="72"/>
        <end position="91"/>
    </location>
</feature>
<dbReference type="PANTHER" id="PTHR23530:SF1">
    <property type="entry name" value="PERMEASE, MAJOR FACILITATOR SUPERFAMILY-RELATED"/>
    <property type="match status" value="1"/>
</dbReference>
<dbReference type="Gene3D" id="1.20.1250.20">
    <property type="entry name" value="MFS general substrate transporter like domains"/>
    <property type="match status" value="1"/>
</dbReference>
<evidence type="ECO:0000256" key="6">
    <source>
        <dbReference type="SAM" id="Phobius"/>
    </source>
</evidence>
<dbReference type="GO" id="GO:0022857">
    <property type="term" value="F:transmembrane transporter activity"/>
    <property type="evidence" value="ECO:0007669"/>
    <property type="project" value="InterPro"/>
</dbReference>
<feature type="transmembrane region" description="Helical" evidence="6">
    <location>
        <begin position="246"/>
        <end position="264"/>
    </location>
</feature>
<evidence type="ECO:0000256" key="5">
    <source>
        <dbReference type="ARBA" id="ARBA00023136"/>
    </source>
</evidence>
<proteinExistence type="predicted"/>
<feature type="transmembrane region" description="Helical" evidence="6">
    <location>
        <begin position="135"/>
        <end position="156"/>
    </location>
</feature>
<evidence type="ECO:0000256" key="3">
    <source>
        <dbReference type="ARBA" id="ARBA00022692"/>
    </source>
</evidence>
<sequence>MPLFSTNKNVSFIYLTSCFGNGFFERGIWMLFLIEEGFSLFQIGLLQAFVNGTMFLFEIPGGMLADRYGRKVSLLIGRFMIMSYLLIIMIADSFESLALSFCLLGLGMTFISGSEESLLVDSVKEQTGENNFSRFLGRYMAIITVALSLAMMIGGFLKEISWSLVFAVSFIFQMVAFFGCFFLKETKYKKGSQRESFTLIFKDTFNFLKTNNTSRTLIFGIALFTGIGSIFYMFAQELFNQLGIKVYLISIFFGLESFLAAILADRAYILEKKFSSRGVMMVCVYLCGISFLLIYINFNWLILSFFIISAFYNLFTTISYSVINQDIPSKQRATLLSIISFISSLVMFISIPIFGYLSDKFGTAYLLSFTGVISMVLVALSILSFYKNRKDSVEKHKLLKVQEK</sequence>
<feature type="transmembrane region" description="Helical" evidence="6">
    <location>
        <begin position="162"/>
        <end position="183"/>
    </location>
</feature>
<evidence type="ECO:0000313" key="9">
    <source>
        <dbReference type="Proteomes" id="UP000665181"/>
    </source>
</evidence>
<feature type="domain" description="Major facilitator superfamily (MFS) profile" evidence="7">
    <location>
        <begin position="1"/>
        <end position="389"/>
    </location>
</feature>
<feature type="transmembrane region" description="Helical" evidence="6">
    <location>
        <begin position="97"/>
        <end position="114"/>
    </location>
</feature>
<reference evidence="8" key="1">
    <citation type="submission" date="2021-03" db="EMBL/GenBank/DDBJ databases">
        <title>Isolation of Bacillus subtilis from fermented food sample.</title>
        <authorList>
            <person name="Lakshmanan V."/>
            <person name="Athira K."/>
            <person name="Rajagopal K."/>
        </authorList>
    </citation>
    <scope>NUCLEOTIDE SEQUENCE</scope>
    <source>
        <strain evidence="8">S1</strain>
    </source>
</reference>
<keyword evidence="3 6" id="KW-0812">Transmembrane</keyword>